<gene>
    <name evidence="2" type="ORF">EF514_07550</name>
</gene>
<keyword evidence="1" id="KW-0812">Transmembrane</keyword>
<evidence type="ECO:0000313" key="2">
    <source>
        <dbReference type="EMBL" id="RVU54441.1"/>
    </source>
</evidence>
<comment type="caution">
    <text evidence="2">The sequence shown here is derived from an EMBL/GenBank/DDBJ whole genome shotgun (WGS) entry which is preliminary data.</text>
</comment>
<protein>
    <submittedName>
        <fullName evidence="2">Trep_Strep domain-containing protein</fullName>
    </submittedName>
</protein>
<dbReference type="Pfam" id="PF09605">
    <property type="entry name" value="Trep_Strep"/>
    <property type="match status" value="1"/>
</dbReference>
<dbReference type="NCBIfam" id="TIGR02185">
    <property type="entry name" value="Trep_Strep"/>
    <property type="match status" value="1"/>
</dbReference>
<feature type="transmembrane region" description="Helical" evidence="1">
    <location>
        <begin position="112"/>
        <end position="131"/>
    </location>
</feature>
<sequence length="192" mass="20679">MNRKLKMKDYIFAGAFAAIFIVVVIAVMAISSFNPLGQIVGSIIMPVIAAPVFFLYVTKVPKRGALLILGILLSLIMMSSSIIPLFICVGAGIIGDILASIGNYKSKKLYSLAYGFFGLAMMSPYSTLLVAREDYINNLVKFYGEGYATTFNSYISTGALIGIFIAGFIAALIGAYLAQKLLKKNFNKAGII</sequence>
<organism evidence="2 3">
    <name type="scientific">Anaerosphaera multitolerans</name>
    <dbReference type="NCBI Taxonomy" id="2487351"/>
    <lineage>
        <taxon>Bacteria</taxon>
        <taxon>Bacillati</taxon>
        <taxon>Bacillota</taxon>
        <taxon>Tissierellia</taxon>
        <taxon>Tissierellales</taxon>
        <taxon>Peptoniphilaceae</taxon>
        <taxon>Anaerosphaera</taxon>
    </lineage>
</organism>
<feature type="transmembrane region" description="Helical" evidence="1">
    <location>
        <begin position="12"/>
        <end position="33"/>
    </location>
</feature>
<dbReference type="RefSeq" id="WP_127724823.1">
    <property type="nucleotide sequence ID" value="NZ_RLIH01000010.1"/>
</dbReference>
<name>A0A437S5Z6_9FIRM</name>
<accession>A0A437S5Z6</accession>
<keyword evidence="3" id="KW-1185">Reference proteome</keyword>
<feature type="transmembrane region" description="Helical" evidence="1">
    <location>
        <begin position="64"/>
        <end position="83"/>
    </location>
</feature>
<evidence type="ECO:0000313" key="3">
    <source>
        <dbReference type="Proteomes" id="UP000288812"/>
    </source>
</evidence>
<dbReference type="OrthoDB" id="9781459at2"/>
<evidence type="ECO:0000256" key="1">
    <source>
        <dbReference type="SAM" id="Phobius"/>
    </source>
</evidence>
<proteinExistence type="predicted"/>
<reference evidence="2 3" key="1">
    <citation type="submission" date="2018-11" db="EMBL/GenBank/DDBJ databases">
        <title>Genome sequencing and assembly of Anaerosphaera sp. nov., GS7-6-2.</title>
        <authorList>
            <person name="Rettenmaier R."/>
            <person name="Liebl W."/>
            <person name="Zverlov V."/>
        </authorList>
    </citation>
    <scope>NUCLEOTIDE SEQUENCE [LARGE SCALE GENOMIC DNA]</scope>
    <source>
        <strain evidence="2 3">GS7-6-2</strain>
    </source>
</reference>
<keyword evidence="1" id="KW-0472">Membrane</keyword>
<dbReference type="EMBL" id="RLIH01000010">
    <property type="protein sequence ID" value="RVU54441.1"/>
    <property type="molecule type" value="Genomic_DNA"/>
</dbReference>
<feature type="transmembrane region" description="Helical" evidence="1">
    <location>
        <begin position="39"/>
        <end position="57"/>
    </location>
</feature>
<dbReference type="AlphaFoldDB" id="A0A437S5Z6"/>
<dbReference type="Proteomes" id="UP000288812">
    <property type="component" value="Unassembled WGS sequence"/>
</dbReference>
<feature type="transmembrane region" description="Helical" evidence="1">
    <location>
        <begin position="151"/>
        <end position="178"/>
    </location>
</feature>
<keyword evidence="1" id="KW-1133">Transmembrane helix</keyword>
<dbReference type="InterPro" id="IPR011733">
    <property type="entry name" value="CHP02185_IM"/>
</dbReference>